<dbReference type="EC" id="4.2.1.1" evidence="2"/>
<dbReference type="InterPro" id="IPR041891">
    <property type="entry name" value="Alpha_CA_prokaryot-like"/>
</dbReference>
<evidence type="ECO:0000256" key="6">
    <source>
        <dbReference type="ARBA" id="ARBA00048348"/>
    </source>
</evidence>
<keyword evidence="4" id="KW-0862">Zinc</keyword>
<dbReference type="CDD" id="cd03124">
    <property type="entry name" value="alpha_CA_prokaryotic_like"/>
    <property type="match status" value="1"/>
</dbReference>
<accession>A0A6C0IYD2</accession>
<keyword evidence="7" id="KW-0812">Transmembrane</keyword>
<evidence type="ECO:0000256" key="2">
    <source>
        <dbReference type="ARBA" id="ARBA00012925"/>
    </source>
</evidence>
<keyword evidence="5" id="KW-0456">Lyase</keyword>
<feature type="domain" description="Alpha-carbonic anhydrase" evidence="8">
    <location>
        <begin position="1"/>
        <end position="214"/>
    </location>
</feature>
<dbReference type="Pfam" id="PF00194">
    <property type="entry name" value="Carb_anhydrase"/>
    <property type="match status" value="1"/>
</dbReference>
<dbReference type="SUPFAM" id="SSF51069">
    <property type="entry name" value="Carbonic anhydrase"/>
    <property type="match status" value="1"/>
</dbReference>
<name>A0A6C0IYD2_9ZZZZ</name>
<evidence type="ECO:0000256" key="4">
    <source>
        <dbReference type="ARBA" id="ARBA00022833"/>
    </source>
</evidence>
<dbReference type="AlphaFoldDB" id="A0A6C0IYD2"/>
<protein>
    <recommendedName>
        <fullName evidence="2">carbonic anhydrase</fullName>
        <ecNumber evidence="2">4.2.1.1</ecNumber>
    </recommendedName>
</protein>
<comment type="similarity">
    <text evidence="1">Belongs to the alpha-carbonic anhydrase family.</text>
</comment>
<evidence type="ECO:0000259" key="8">
    <source>
        <dbReference type="PROSITE" id="PS51144"/>
    </source>
</evidence>
<comment type="catalytic activity">
    <reaction evidence="6">
        <text>hydrogencarbonate + H(+) = CO2 + H2O</text>
        <dbReference type="Rhea" id="RHEA:10748"/>
        <dbReference type="ChEBI" id="CHEBI:15377"/>
        <dbReference type="ChEBI" id="CHEBI:15378"/>
        <dbReference type="ChEBI" id="CHEBI:16526"/>
        <dbReference type="ChEBI" id="CHEBI:17544"/>
        <dbReference type="EC" id="4.2.1.1"/>
    </reaction>
</comment>
<dbReference type="PANTHER" id="PTHR18952">
    <property type="entry name" value="CARBONIC ANHYDRASE"/>
    <property type="match status" value="1"/>
</dbReference>
<dbReference type="EMBL" id="MN740277">
    <property type="protein sequence ID" value="QHT97455.1"/>
    <property type="molecule type" value="Genomic_DNA"/>
</dbReference>
<dbReference type="GO" id="GO:0008270">
    <property type="term" value="F:zinc ion binding"/>
    <property type="evidence" value="ECO:0007669"/>
    <property type="project" value="InterPro"/>
</dbReference>
<evidence type="ECO:0000256" key="5">
    <source>
        <dbReference type="ARBA" id="ARBA00023239"/>
    </source>
</evidence>
<evidence type="ECO:0000256" key="1">
    <source>
        <dbReference type="ARBA" id="ARBA00010718"/>
    </source>
</evidence>
<evidence type="ECO:0000256" key="7">
    <source>
        <dbReference type="SAM" id="Phobius"/>
    </source>
</evidence>
<dbReference type="InterPro" id="IPR036398">
    <property type="entry name" value="CA_dom_sf"/>
</dbReference>
<sequence length="301" mass="34985">MVKSLCIKGNNQSPINIKSKYTKKCNTMCNISFFYRTSKCNIIRGDKSIVLDYDTGSYIMYNNEVFELDKLSFTCPSSHKVDNVDFPAEIQLYHKSSSTGKILIIAMFIDINDAFSKSKMFFDLFIDTIPKFKGEQKTITMTEEWNIFNVVPENKAFFMYEGSLLNPPCSENVTWIIFDDPINCSENFFNKIKKISKSSRNIQKLNNRTVYYNDNSANKSNRNYGNSLKCLTQKELRETCSKLTGNKDINKTNNYKILIIIVVLIIIVFTILLILWLIDKGFFSKYTNYFKNLMNKKLINQ</sequence>
<evidence type="ECO:0000256" key="3">
    <source>
        <dbReference type="ARBA" id="ARBA00022723"/>
    </source>
</evidence>
<dbReference type="SMART" id="SM01057">
    <property type="entry name" value="Carb_anhydrase"/>
    <property type="match status" value="1"/>
</dbReference>
<feature type="transmembrane region" description="Helical" evidence="7">
    <location>
        <begin position="257"/>
        <end position="278"/>
    </location>
</feature>
<keyword evidence="3" id="KW-0479">Metal-binding</keyword>
<keyword evidence="7" id="KW-0472">Membrane</keyword>
<proteinExistence type="inferred from homology"/>
<dbReference type="InterPro" id="IPR023561">
    <property type="entry name" value="Carbonic_anhydrase_a-class"/>
</dbReference>
<dbReference type="Gene3D" id="3.10.200.10">
    <property type="entry name" value="Alpha carbonic anhydrase"/>
    <property type="match status" value="1"/>
</dbReference>
<dbReference type="PANTHER" id="PTHR18952:SF265">
    <property type="entry name" value="CARBONIC ANHYDRASE"/>
    <property type="match status" value="1"/>
</dbReference>
<dbReference type="GO" id="GO:0004089">
    <property type="term" value="F:carbonate dehydratase activity"/>
    <property type="evidence" value="ECO:0007669"/>
    <property type="project" value="UniProtKB-EC"/>
</dbReference>
<reference evidence="9" key="1">
    <citation type="journal article" date="2020" name="Nature">
        <title>Giant virus diversity and host interactions through global metagenomics.</title>
        <authorList>
            <person name="Schulz F."/>
            <person name="Roux S."/>
            <person name="Paez-Espino D."/>
            <person name="Jungbluth S."/>
            <person name="Walsh D.A."/>
            <person name="Denef V.J."/>
            <person name="McMahon K.D."/>
            <person name="Konstantinidis K.T."/>
            <person name="Eloe-Fadrosh E.A."/>
            <person name="Kyrpides N.C."/>
            <person name="Woyke T."/>
        </authorList>
    </citation>
    <scope>NUCLEOTIDE SEQUENCE</scope>
    <source>
        <strain evidence="9">GVMAG-M-3300025138-11</strain>
    </source>
</reference>
<organism evidence="9">
    <name type="scientific">viral metagenome</name>
    <dbReference type="NCBI Taxonomy" id="1070528"/>
    <lineage>
        <taxon>unclassified sequences</taxon>
        <taxon>metagenomes</taxon>
        <taxon>organismal metagenomes</taxon>
    </lineage>
</organism>
<dbReference type="PROSITE" id="PS51144">
    <property type="entry name" value="ALPHA_CA_2"/>
    <property type="match status" value="1"/>
</dbReference>
<evidence type="ECO:0000313" key="9">
    <source>
        <dbReference type="EMBL" id="QHT97455.1"/>
    </source>
</evidence>
<dbReference type="InterPro" id="IPR001148">
    <property type="entry name" value="CA_dom"/>
</dbReference>
<keyword evidence="7" id="KW-1133">Transmembrane helix</keyword>